<dbReference type="InterPro" id="IPR036250">
    <property type="entry name" value="AcylCo_DH-like_C"/>
</dbReference>
<dbReference type="Proteomes" id="UP000250434">
    <property type="component" value="Chromosome"/>
</dbReference>
<proteinExistence type="predicted"/>
<dbReference type="Gene3D" id="2.40.110.10">
    <property type="entry name" value="Butyryl-CoA Dehydrogenase, subunit A, domain 2"/>
    <property type="match status" value="1"/>
</dbReference>
<dbReference type="KEGG" id="aab:A4R43_28115"/>
<sequence>MGVFLDRARRIADEVFFPAANAVDARGVVPGSHFDLLAEEGFYALAAPAEIGGPGLELPEIVAVLETLVGGCLSTTFTWMQHHGVVLALSSTPSADLREQHLAAALKGETRFGVAFAGAIPPVPRLRAERVDGGFRLHGEAPFVSGWGNIDFLQVSARDGDQVINGLVEPAAGRTLRVEGLDLVAAQATSTVRLEFDGYELPADQVVGETTHAEMPAGQVVGSRLNGCLACGLTGRIIRLLEELGDTGRAAKLRAELDEVRRRLDAGLADADLLYPARAAASELAHRAAGVLVAATGSASVLRANHPQRLAREAVFTLIAAGRPQTKAALLDLLVP</sequence>
<dbReference type="PANTHER" id="PTHR43884:SF12">
    <property type="entry name" value="ISOVALERYL-COA DEHYDROGENASE, MITOCHONDRIAL-RELATED"/>
    <property type="match status" value="1"/>
</dbReference>
<dbReference type="OrthoDB" id="3536625at2"/>
<name>A0A344LCU5_9PSEU</name>
<dbReference type="GO" id="GO:0003995">
    <property type="term" value="F:acyl-CoA dehydrogenase activity"/>
    <property type="evidence" value="ECO:0007669"/>
    <property type="project" value="TreeGrafter"/>
</dbReference>
<dbReference type="Gene3D" id="1.10.540.10">
    <property type="entry name" value="Acyl-CoA dehydrogenase/oxidase, N-terminal domain"/>
    <property type="match status" value="1"/>
</dbReference>
<organism evidence="2 3">
    <name type="scientific">Amycolatopsis albispora</name>
    <dbReference type="NCBI Taxonomy" id="1804986"/>
    <lineage>
        <taxon>Bacteria</taxon>
        <taxon>Bacillati</taxon>
        <taxon>Actinomycetota</taxon>
        <taxon>Actinomycetes</taxon>
        <taxon>Pseudonocardiales</taxon>
        <taxon>Pseudonocardiaceae</taxon>
        <taxon>Amycolatopsis</taxon>
    </lineage>
</organism>
<evidence type="ECO:0000313" key="3">
    <source>
        <dbReference type="Proteomes" id="UP000250434"/>
    </source>
</evidence>
<dbReference type="SUPFAM" id="SSF47203">
    <property type="entry name" value="Acyl-CoA dehydrogenase C-terminal domain-like"/>
    <property type="match status" value="1"/>
</dbReference>
<gene>
    <name evidence="2" type="ORF">A4R43_28115</name>
</gene>
<evidence type="ECO:0000259" key="1">
    <source>
        <dbReference type="Pfam" id="PF02771"/>
    </source>
</evidence>
<accession>A0A344LCU5</accession>
<dbReference type="PANTHER" id="PTHR43884">
    <property type="entry name" value="ACYL-COA DEHYDROGENASE"/>
    <property type="match status" value="1"/>
</dbReference>
<dbReference type="InterPro" id="IPR009100">
    <property type="entry name" value="AcylCoA_DH/oxidase_NM_dom_sf"/>
</dbReference>
<dbReference type="AlphaFoldDB" id="A0A344LCU5"/>
<protein>
    <submittedName>
        <fullName evidence="2">Acyl-CoA dehydrogenase</fullName>
    </submittedName>
</protein>
<dbReference type="Pfam" id="PF02771">
    <property type="entry name" value="Acyl-CoA_dh_N"/>
    <property type="match status" value="1"/>
</dbReference>
<dbReference type="InterPro" id="IPR013786">
    <property type="entry name" value="AcylCoA_DH/ox_N"/>
</dbReference>
<dbReference type="GO" id="GO:0050660">
    <property type="term" value="F:flavin adenine dinucleotide binding"/>
    <property type="evidence" value="ECO:0007669"/>
    <property type="project" value="InterPro"/>
</dbReference>
<dbReference type="SUPFAM" id="SSF56645">
    <property type="entry name" value="Acyl-CoA dehydrogenase NM domain-like"/>
    <property type="match status" value="1"/>
</dbReference>
<reference evidence="2 3" key="1">
    <citation type="submission" date="2016-04" db="EMBL/GenBank/DDBJ databases">
        <title>Complete genome sequence and analysis of deep-sea sediment isolate, Amycolatopsis sp. WP1.</title>
        <authorList>
            <person name="Wang H."/>
            <person name="Chen S."/>
            <person name="Wu Q."/>
        </authorList>
    </citation>
    <scope>NUCLEOTIDE SEQUENCE [LARGE SCALE GENOMIC DNA]</scope>
    <source>
        <strain evidence="2 3">WP1</strain>
    </source>
</reference>
<dbReference type="InterPro" id="IPR046373">
    <property type="entry name" value="Acyl-CoA_Oxase/DH_mid-dom_sf"/>
</dbReference>
<keyword evidence="3" id="KW-1185">Reference proteome</keyword>
<dbReference type="EMBL" id="CP015163">
    <property type="protein sequence ID" value="AXB45869.1"/>
    <property type="molecule type" value="Genomic_DNA"/>
</dbReference>
<feature type="domain" description="Acyl-CoA dehydrogenase/oxidase N-terminal" evidence="1">
    <location>
        <begin position="4"/>
        <end position="109"/>
    </location>
</feature>
<evidence type="ECO:0000313" key="2">
    <source>
        <dbReference type="EMBL" id="AXB45869.1"/>
    </source>
</evidence>
<dbReference type="InterPro" id="IPR037069">
    <property type="entry name" value="AcylCoA_DH/ox_N_sf"/>
</dbReference>
<dbReference type="RefSeq" id="WP_113695100.1">
    <property type="nucleotide sequence ID" value="NZ_CP015163.1"/>
</dbReference>